<gene>
    <name evidence="1" type="ORF">I7X43_06835</name>
</gene>
<organism evidence="1 2">
    <name type="scientific">Inhella gelatinilytica</name>
    <dbReference type="NCBI Taxonomy" id="2795030"/>
    <lineage>
        <taxon>Bacteria</taxon>
        <taxon>Pseudomonadati</taxon>
        <taxon>Pseudomonadota</taxon>
        <taxon>Betaproteobacteria</taxon>
        <taxon>Burkholderiales</taxon>
        <taxon>Sphaerotilaceae</taxon>
        <taxon>Inhella</taxon>
    </lineage>
</organism>
<dbReference type="Proteomes" id="UP000620139">
    <property type="component" value="Unassembled WGS sequence"/>
</dbReference>
<comment type="caution">
    <text evidence="1">The sequence shown here is derived from an EMBL/GenBank/DDBJ whole genome shotgun (WGS) entry which is preliminary data.</text>
</comment>
<accession>A0A931IVY8</accession>
<protein>
    <submittedName>
        <fullName evidence="1">Uncharacterized protein</fullName>
    </submittedName>
</protein>
<proteinExistence type="predicted"/>
<keyword evidence="2" id="KW-1185">Reference proteome</keyword>
<name>A0A931IVY8_9BURK</name>
<sequence length="364" mass="40340">MRALRWRRWLIAAGFVALLLITIAVVLGPATPEDRAAYAPKPVWSVEPAAAATPAAAASAANTSTETPAVRWREAYRRNYSLTLRQRVHQARVSGALQDIVATYQMARECDDQAQFATLAIRSGSSYAELAKGWTAAQRERVQRYVERCEGAREARKGEFRLLDAGPDSKAAVLLIRVFRGQTLKAEERLAAIAFAQSQGSAALLAGVMPHVWTVPFDWIGWSSSTLLEGQADDAMLHKALALAACQEIGNCEQAAQENFLCVGGIGCVDDERRWAETHLLASAHLRVKVFQPHDLEDWARRFENLERWMVAQGLSPAQIREMRRYVLPGCRTTECLQQRWAEAQAFVAALISGKHKPGQPWPP</sequence>
<reference evidence="1" key="1">
    <citation type="submission" date="2020-12" db="EMBL/GenBank/DDBJ databases">
        <title>The genome sequence of Inhella sp. 4Y17.</title>
        <authorList>
            <person name="Liu Y."/>
        </authorList>
    </citation>
    <scope>NUCLEOTIDE SEQUENCE</scope>
    <source>
        <strain evidence="1">4Y10</strain>
    </source>
</reference>
<dbReference type="RefSeq" id="WP_198100166.1">
    <property type="nucleotide sequence ID" value="NZ_JAEDAL010000002.1"/>
</dbReference>
<evidence type="ECO:0000313" key="1">
    <source>
        <dbReference type="EMBL" id="MBH9552566.1"/>
    </source>
</evidence>
<dbReference type="AlphaFoldDB" id="A0A931IVY8"/>
<dbReference type="EMBL" id="JAEDAL010000002">
    <property type="protein sequence ID" value="MBH9552566.1"/>
    <property type="molecule type" value="Genomic_DNA"/>
</dbReference>
<evidence type="ECO:0000313" key="2">
    <source>
        <dbReference type="Proteomes" id="UP000620139"/>
    </source>
</evidence>